<dbReference type="Proteomes" id="UP001392437">
    <property type="component" value="Unassembled WGS sequence"/>
</dbReference>
<dbReference type="EMBL" id="JAQQWP010000008">
    <property type="protein sequence ID" value="KAK8106646.1"/>
    <property type="molecule type" value="Genomic_DNA"/>
</dbReference>
<gene>
    <name evidence="2" type="ORF">PG999_010005</name>
</gene>
<organism evidence="2 3">
    <name type="scientific">Apiospora kogelbergensis</name>
    <dbReference type="NCBI Taxonomy" id="1337665"/>
    <lineage>
        <taxon>Eukaryota</taxon>
        <taxon>Fungi</taxon>
        <taxon>Dikarya</taxon>
        <taxon>Ascomycota</taxon>
        <taxon>Pezizomycotina</taxon>
        <taxon>Sordariomycetes</taxon>
        <taxon>Xylariomycetidae</taxon>
        <taxon>Amphisphaeriales</taxon>
        <taxon>Apiosporaceae</taxon>
        <taxon>Apiospora</taxon>
    </lineage>
</organism>
<evidence type="ECO:0000313" key="3">
    <source>
        <dbReference type="Proteomes" id="UP001392437"/>
    </source>
</evidence>
<accession>A0AAW0QN77</accession>
<evidence type="ECO:0000313" key="2">
    <source>
        <dbReference type="EMBL" id="KAK8106646.1"/>
    </source>
</evidence>
<evidence type="ECO:0000256" key="1">
    <source>
        <dbReference type="SAM" id="MobiDB-lite"/>
    </source>
</evidence>
<feature type="compositionally biased region" description="Basic and acidic residues" evidence="1">
    <location>
        <begin position="25"/>
        <end position="37"/>
    </location>
</feature>
<sequence length="137" mass="15033">MDHTSSTGQQAGQSGFDAMQHPQKPHREQSPRPDTIDSRVGLKQQFPDPEDQEATRRTTVDVVALHGLRAESPKTWIAWKDGKSAASGEVNWLRDREMLPAVIPQARILTYDWNASYAEDASGPLAGAPKGISDVTL</sequence>
<name>A0AAW0QN77_9PEZI</name>
<reference evidence="2 3" key="1">
    <citation type="submission" date="2023-01" db="EMBL/GenBank/DDBJ databases">
        <title>Analysis of 21 Apiospora genomes using comparative genomics revels a genus with tremendous synthesis potential of carbohydrate active enzymes and secondary metabolites.</title>
        <authorList>
            <person name="Sorensen T."/>
        </authorList>
    </citation>
    <scope>NUCLEOTIDE SEQUENCE [LARGE SCALE GENOMIC DNA]</scope>
    <source>
        <strain evidence="2 3">CBS 117206</strain>
    </source>
</reference>
<protein>
    <submittedName>
        <fullName evidence="2">Uncharacterized protein</fullName>
    </submittedName>
</protein>
<proteinExistence type="predicted"/>
<feature type="region of interest" description="Disordered" evidence="1">
    <location>
        <begin position="1"/>
        <end position="57"/>
    </location>
</feature>
<comment type="caution">
    <text evidence="2">The sequence shown here is derived from an EMBL/GenBank/DDBJ whole genome shotgun (WGS) entry which is preliminary data.</text>
</comment>
<feature type="compositionally biased region" description="Polar residues" evidence="1">
    <location>
        <begin position="1"/>
        <end position="13"/>
    </location>
</feature>
<dbReference type="AlphaFoldDB" id="A0AAW0QN77"/>
<keyword evidence="3" id="KW-1185">Reference proteome</keyword>